<feature type="compositionally biased region" description="Low complexity" evidence="7">
    <location>
        <begin position="1478"/>
        <end position="1487"/>
    </location>
</feature>
<dbReference type="Pfam" id="PF12231">
    <property type="entry name" value="Rif1_N"/>
    <property type="match status" value="1"/>
</dbReference>
<dbReference type="PANTHER" id="PTHR22928:SF3">
    <property type="entry name" value="TELOMERE-ASSOCIATED PROTEIN RIF1"/>
    <property type="match status" value="1"/>
</dbReference>
<feature type="compositionally biased region" description="Basic and acidic residues" evidence="7">
    <location>
        <begin position="1275"/>
        <end position="1284"/>
    </location>
</feature>
<dbReference type="InterPro" id="IPR022031">
    <property type="entry name" value="Rif1_N"/>
</dbReference>
<gene>
    <name evidence="9" type="ORF">PDIGIT_LOCUS3580</name>
</gene>
<dbReference type="PANTHER" id="PTHR22928">
    <property type="entry name" value="TELOMERE-ASSOCIATED PROTEIN RIF1"/>
    <property type="match status" value="1"/>
</dbReference>
<keyword evidence="5" id="KW-0539">Nucleus</keyword>
<dbReference type="EMBL" id="CAOQHR010000002">
    <property type="protein sequence ID" value="CAI6320586.1"/>
    <property type="molecule type" value="Genomic_DNA"/>
</dbReference>
<feature type="compositionally biased region" description="Basic residues" evidence="7">
    <location>
        <begin position="1151"/>
        <end position="1162"/>
    </location>
</feature>
<feature type="compositionally biased region" description="Low complexity" evidence="7">
    <location>
        <begin position="1663"/>
        <end position="1674"/>
    </location>
</feature>
<evidence type="ECO:0000256" key="5">
    <source>
        <dbReference type="ARBA" id="ARBA00023242"/>
    </source>
</evidence>
<feature type="compositionally biased region" description="Polar residues" evidence="7">
    <location>
        <begin position="97"/>
        <end position="111"/>
    </location>
</feature>
<keyword evidence="6" id="KW-0131">Cell cycle</keyword>
<keyword evidence="3" id="KW-0158">Chromosome</keyword>
<feature type="compositionally biased region" description="Basic and acidic residues" evidence="7">
    <location>
        <begin position="1311"/>
        <end position="1327"/>
    </location>
</feature>
<dbReference type="InterPro" id="IPR016024">
    <property type="entry name" value="ARM-type_fold"/>
</dbReference>
<feature type="compositionally biased region" description="Polar residues" evidence="7">
    <location>
        <begin position="56"/>
        <end position="82"/>
    </location>
</feature>
<protein>
    <recommendedName>
        <fullName evidence="8">Telomere-associated protein Rif1 N-terminal domain-containing protein</fullName>
    </recommendedName>
</protein>
<evidence type="ECO:0000256" key="3">
    <source>
        <dbReference type="ARBA" id="ARBA00022454"/>
    </source>
</evidence>
<dbReference type="OrthoDB" id="5399929at2759"/>
<feature type="region of interest" description="Disordered" evidence="7">
    <location>
        <begin position="1247"/>
        <end position="1285"/>
    </location>
</feature>
<evidence type="ECO:0000313" key="10">
    <source>
        <dbReference type="Proteomes" id="UP001152607"/>
    </source>
</evidence>
<comment type="subcellular location">
    <subcellularLocation>
        <location evidence="2">Chromosome</location>
        <location evidence="2">Telomere</location>
    </subcellularLocation>
    <subcellularLocation>
        <location evidence="1">Nucleus</location>
    </subcellularLocation>
</comment>
<accession>A0A9W4UA88</accession>
<feature type="compositionally biased region" description="Polar residues" evidence="7">
    <location>
        <begin position="1345"/>
        <end position="1370"/>
    </location>
</feature>
<feature type="region of interest" description="Disordered" evidence="7">
    <location>
        <begin position="1135"/>
        <end position="1162"/>
    </location>
</feature>
<evidence type="ECO:0000256" key="4">
    <source>
        <dbReference type="ARBA" id="ARBA00022895"/>
    </source>
</evidence>
<evidence type="ECO:0000256" key="7">
    <source>
        <dbReference type="SAM" id="MobiDB-lite"/>
    </source>
</evidence>
<feature type="compositionally biased region" description="Polar residues" evidence="7">
    <location>
        <begin position="1574"/>
        <end position="1585"/>
    </location>
</feature>
<organism evidence="9 10">
    <name type="scientific">Periconia digitata</name>
    <dbReference type="NCBI Taxonomy" id="1303443"/>
    <lineage>
        <taxon>Eukaryota</taxon>
        <taxon>Fungi</taxon>
        <taxon>Dikarya</taxon>
        <taxon>Ascomycota</taxon>
        <taxon>Pezizomycotina</taxon>
        <taxon>Dothideomycetes</taxon>
        <taxon>Pleosporomycetidae</taxon>
        <taxon>Pleosporales</taxon>
        <taxon>Massarineae</taxon>
        <taxon>Periconiaceae</taxon>
        <taxon>Periconia</taxon>
    </lineage>
</organism>
<keyword evidence="4" id="KW-0779">Telomere</keyword>
<evidence type="ECO:0000259" key="8">
    <source>
        <dbReference type="Pfam" id="PF12231"/>
    </source>
</evidence>
<reference evidence="9" key="1">
    <citation type="submission" date="2023-01" db="EMBL/GenBank/DDBJ databases">
        <authorList>
            <person name="Van Ghelder C."/>
            <person name="Rancurel C."/>
        </authorList>
    </citation>
    <scope>NUCLEOTIDE SEQUENCE</scope>
    <source>
        <strain evidence="9">CNCM I-4278</strain>
    </source>
</reference>
<dbReference type="GO" id="GO:0000723">
    <property type="term" value="P:telomere maintenance"/>
    <property type="evidence" value="ECO:0007669"/>
    <property type="project" value="TreeGrafter"/>
</dbReference>
<feature type="region of interest" description="Disordered" evidence="7">
    <location>
        <begin position="1"/>
        <end position="123"/>
    </location>
</feature>
<evidence type="ECO:0000256" key="1">
    <source>
        <dbReference type="ARBA" id="ARBA00004123"/>
    </source>
</evidence>
<feature type="region of interest" description="Disordered" evidence="7">
    <location>
        <begin position="1463"/>
        <end position="1684"/>
    </location>
</feature>
<name>A0A9W4UA88_9PLEO</name>
<sequence>MVSPFRSLCVRPPTPPPAKTPADDTTNNQVDDQDADELLNFLNDPFGTKDPASKPVVSSAQKLLSTPRSSPASDSAVPLSSASRRKRVLFEPKPSAIPSTGFVQQTSTPLHSSPLRPLPQTRVSKPLKSILKPIDPTSTPPSADQSAPAHTFKSFAEMLESITKQLAAPSRASRMDAYNTLHRTMQAFDKIPDVQALVDKLGLLTQFVQRDMQAKGANDSGLDSQLVGQALKLLMALLRIPELRSAMEDSFCIFVVERILQVASDKDMPKTVVNTHLATLMQQNFRSKVMTVSRVERILTMIDTIPHRVSGQSVLAYRIRIYKKLLQQKPDVMAKHTDQWFKHLLQSLLSVQKDINQSALETTLTAARTIGTDPHVTQSVLAVLNHRKKDGETVTHTLTEELIRMLDTDHAILVPQAWSVITALLKGSMIAKHFPSLPDWLNCFNMCIRASSEMVRAFTNVAFGVLIYAVNITEIMDVSWSKIFLVLPFHQLQNPRRGQSSESAYCLLLYYALNPSASSKQLDRYWKEFVVDFWTPSGSTISPLHAAAACRIVSSLLDGSRKPWDSQRALDLRPQALMQRGELPLLDPRWVRKSLASVLPFVEMLLDATPWTTGEDKDEPAKKMWQSLLQSLNAASSQEVMASADSKDAMASIVNSLRRMWDTHAAQLALSQQKDDNWANKFCYLMESTVQKLGALAFTDKCLAQNQKDEIEVASTPSRSRQQVSRISPLLYFVDLLANRSEGRLADTVRLRTLSLLVEPCFHSQNTRLTKLEILRDCCAAIVPSSEAVVSVAFWTQIGALAQSCLGEQTADSATDSSRQLGKEYEIVVQIMSLGCPFFLGEPVGQELLTSFVETVRREAGEGGVVLAAVEKVSESILNTIPEAKKRSGLSFLSILLQNVPVAVARRSIEQGRQQLWPSSSKPGRNPEFDPYKHLYTSITSIGSAVYHQLSVYDVEECRVLLKALTGFVRSCPTPLLAVFLRKLQQPIRLWVEDADKRLQVEVSALKELHVEVVNLWKEICAALERLQKTDSQTLHHLADLVIAGFVSRRRSIVNVSVSMWNSTFGKQESLKYPTELEDALQRLQPIFQLTLPSLKARETGTDAVSFYDSDGNSNTPVQKFRHNHIKESPFRIIKNGRKSRSPAVTSSATGRRKSARVTPKARLRHDDSQIEFQPIAHPPALVNQESQVLTERQREMVDRQAVTSNLFAAIGTTSSPVQPKSAPMIDDFQDIHSDASVASDLPVQNDRTPVRRIPPVGPMDVFVGSSPTPHVRNRNREVRDGDRTSLATPTIARVTLSNTGDSVLGSSPPRVDHNATRKGMDAHDTEYEQPDESLSMSFDEGTTIDETTVNQGSQPSQRDITQSDMPSSSVDLQLDAQFDADMQSHQGHIESAEVEVVLQNGSRADTELVQDEQPHSNDMGTAYDTEVDEEKMELDKKMEEQTHDSTIGSVTRVEDSFSSYAADAENSQAQPVRRSARTSSAALSSAEPAQSTKRARGRPRKSKPEPIVTDEASGTPGPATPGVQVLDNIVVSSPTTRSTSARRTRSSLPGETTPSRVSVPESLRRRGVRRSASALSQMKTQTDTVVDGTPTPKRARANIGQDVSEAKRTPSSQPAQAKRLSHVRVTPKSARTKKAGLDVAPQASDGIGSNITTAEVTRQDQKASQSQSQLSAQGETDTPSRSFADRVILTPRSILNQLKNFKDALVRSSQLVLGRREEREIDDTLFDIRREIYAAGRRSEEGKQ</sequence>
<dbReference type="GO" id="GO:0140445">
    <property type="term" value="C:chromosome, telomeric repeat region"/>
    <property type="evidence" value="ECO:0007669"/>
    <property type="project" value="TreeGrafter"/>
</dbReference>
<evidence type="ECO:0000313" key="9">
    <source>
        <dbReference type="EMBL" id="CAI6320586.1"/>
    </source>
</evidence>
<comment type="caution">
    <text evidence="9">The sequence shown here is derived from an EMBL/GenBank/DDBJ whole genome shotgun (WGS) entry which is preliminary data.</text>
</comment>
<feature type="compositionally biased region" description="Polar residues" evidence="7">
    <location>
        <begin position="1648"/>
        <end position="1657"/>
    </location>
</feature>
<feature type="domain" description="Telomere-associated protein Rif1 N-terminal" evidence="8">
    <location>
        <begin position="166"/>
        <end position="530"/>
    </location>
</feature>
<dbReference type="Proteomes" id="UP001152607">
    <property type="component" value="Unassembled WGS sequence"/>
</dbReference>
<evidence type="ECO:0000256" key="6">
    <source>
        <dbReference type="ARBA" id="ARBA00023306"/>
    </source>
</evidence>
<dbReference type="GO" id="GO:0005634">
    <property type="term" value="C:nucleus"/>
    <property type="evidence" value="ECO:0007669"/>
    <property type="project" value="UniProtKB-SubCell"/>
</dbReference>
<dbReference type="SUPFAM" id="SSF48371">
    <property type="entry name" value="ARM repeat"/>
    <property type="match status" value="1"/>
</dbReference>
<evidence type="ECO:0000256" key="2">
    <source>
        <dbReference type="ARBA" id="ARBA00004574"/>
    </source>
</evidence>
<proteinExistence type="predicted"/>
<feature type="region of interest" description="Disordered" evidence="7">
    <location>
        <begin position="1298"/>
        <end position="1370"/>
    </location>
</feature>
<keyword evidence="10" id="KW-1185">Reference proteome</keyword>